<accession>A0A0V1MI98</accession>
<dbReference type="AlphaFoldDB" id="A0A0V1MI98"/>
<dbReference type="STRING" id="268474.A0A0V1MI98"/>
<keyword evidence="2" id="KW-1185">Reference proteome</keyword>
<reference evidence="1 2" key="1">
    <citation type="submission" date="2015-01" db="EMBL/GenBank/DDBJ databases">
        <title>Evolution of Trichinella species and genotypes.</title>
        <authorList>
            <person name="Korhonen P.K."/>
            <person name="Edoardo P."/>
            <person name="Giuseppe L.R."/>
            <person name="Gasser R.B."/>
        </authorList>
    </citation>
    <scope>NUCLEOTIDE SEQUENCE [LARGE SCALE GENOMIC DNA]</scope>
    <source>
        <strain evidence="1">ISS1980</strain>
    </source>
</reference>
<protein>
    <submittedName>
        <fullName evidence="1">SCAN domain-containing protein 3</fullName>
    </submittedName>
</protein>
<dbReference type="Proteomes" id="UP000054843">
    <property type="component" value="Unassembled WGS sequence"/>
</dbReference>
<organism evidence="1 2">
    <name type="scientific">Trichinella papuae</name>
    <dbReference type="NCBI Taxonomy" id="268474"/>
    <lineage>
        <taxon>Eukaryota</taxon>
        <taxon>Metazoa</taxon>
        <taxon>Ecdysozoa</taxon>
        <taxon>Nematoda</taxon>
        <taxon>Enoplea</taxon>
        <taxon>Dorylaimia</taxon>
        <taxon>Trichinellida</taxon>
        <taxon>Trichinellidae</taxon>
        <taxon>Trichinella</taxon>
    </lineage>
</organism>
<sequence>MIAGIVRVMFGGLLIFVRFDPKKQSRAVLILKDDLVFYRCLVKKMDNTVNSLLTNASIWRILFTGGVDLEINNVSVVSYYCSYVAMDMKQEFDKRLAKIAKGASFANDYNLKRRFELHIIGVEHKLIRKRKNDKIRQIAALEDMFFIIRNAHSHIGHCRERKTFWEIQKKWANVTMEICKIDINFCEDCCLKRKKKIPKGLVVKPIVSMYSIMSSGQVNLITYQTLPDGKLKLVSKRNEEVAHNLFDVFLLIKA</sequence>
<comment type="caution">
    <text evidence="1">The sequence shown here is derived from an EMBL/GenBank/DDBJ whole genome shotgun (WGS) entry which is preliminary data.</text>
</comment>
<name>A0A0V1MI98_9BILA</name>
<evidence type="ECO:0000313" key="2">
    <source>
        <dbReference type="Proteomes" id="UP000054843"/>
    </source>
</evidence>
<evidence type="ECO:0000313" key="1">
    <source>
        <dbReference type="EMBL" id="KRZ71497.1"/>
    </source>
</evidence>
<gene>
    <name evidence="1" type="primary">SCAND3</name>
    <name evidence="1" type="ORF">T10_3539</name>
</gene>
<dbReference type="EMBL" id="JYDO01000095">
    <property type="protein sequence ID" value="KRZ71497.1"/>
    <property type="molecule type" value="Genomic_DNA"/>
</dbReference>
<proteinExistence type="predicted"/>